<feature type="transmembrane region" description="Helical" evidence="6">
    <location>
        <begin position="126"/>
        <end position="145"/>
    </location>
</feature>
<dbReference type="PANTHER" id="PTHR46285">
    <property type="entry name" value="PROTEINASE INHIBITOR I4, SERPIN (DUF716)-RELATED"/>
    <property type="match status" value="1"/>
</dbReference>
<dbReference type="Pfam" id="PF04819">
    <property type="entry name" value="DUF716"/>
    <property type="match status" value="1"/>
</dbReference>
<reference evidence="7" key="1">
    <citation type="submission" date="2023-07" db="EMBL/GenBank/DDBJ databases">
        <title>A chromosome-level genome assembly of Lolium multiflorum.</title>
        <authorList>
            <person name="Chen Y."/>
            <person name="Copetti D."/>
            <person name="Kolliker R."/>
            <person name="Studer B."/>
        </authorList>
    </citation>
    <scope>NUCLEOTIDE SEQUENCE</scope>
    <source>
        <strain evidence="7">02402/16</strain>
        <tissue evidence="7">Leaf</tissue>
    </source>
</reference>
<comment type="similarity">
    <text evidence="2">Belongs to the TMEM45 family.</text>
</comment>
<dbReference type="EMBL" id="JAUUTY010000005">
    <property type="protein sequence ID" value="KAK1631135.1"/>
    <property type="molecule type" value="Genomic_DNA"/>
</dbReference>
<keyword evidence="3 6" id="KW-0812">Transmembrane</keyword>
<evidence type="ECO:0000313" key="7">
    <source>
        <dbReference type="EMBL" id="KAK1631135.1"/>
    </source>
</evidence>
<feature type="transmembrane region" description="Helical" evidence="6">
    <location>
        <begin position="188"/>
        <end position="206"/>
    </location>
</feature>
<accession>A0AAD8RTV9</accession>
<proteinExistence type="inferred from homology"/>
<evidence type="ECO:0000256" key="4">
    <source>
        <dbReference type="ARBA" id="ARBA00022989"/>
    </source>
</evidence>
<comment type="subcellular location">
    <subcellularLocation>
        <location evidence="1">Membrane</location>
        <topology evidence="1">Multi-pass membrane protein</topology>
    </subcellularLocation>
</comment>
<dbReference type="PANTHER" id="PTHR46285:SF1">
    <property type="entry name" value="OS09G0444800 PROTEIN"/>
    <property type="match status" value="1"/>
</dbReference>
<evidence type="ECO:0000313" key="8">
    <source>
        <dbReference type="Proteomes" id="UP001231189"/>
    </source>
</evidence>
<evidence type="ECO:0000256" key="1">
    <source>
        <dbReference type="ARBA" id="ARBA00004141"/>
    </source>
</evidence>
<feature type="transmembrane region" description="Helical" evidence="6">
    <location>
        <begin position="12"/>
        <end position="30"/>
    </location>
</feature>
<evidence type="ECO:0000256" key="2">
    <source>
        <dbReference type="ARBA" id="ARBA00006948"/>
    </source>
</evidence>
<keyword evidence="5 6" id="KW-0472">Membrane</keyword>
<organism evidence="7 8">
    <name type="scientific">Lolium multiflorum</name>
    <name type="common">Italian ryegrass</name>
    <name type="synonym">Lolium perenne subsp. multiflorum</name>
    <dbReference type="NCBI Taxonomy" id="4521"/>
    <lineage>
        <taxon>Eukaryota</taxon>
        <taxon>Viridiplantae</taxon>
        <taxon>Streptophyta</taxon>
        <taxon>Embryophyta</taxon>
        <taxon>Tracheophyta</taxon>
        <taxon>Spermatophyta</taxon>
        <taxon>Magnoliopsida</taxon>
        <taxon>Liliopsida</taxon>
        <taxon>Poales</taxon>
        <taxon>Poaceae</taxon>
        <taxon>BOP clade</taxon>
        <taxon>Pooideae</taxon>
        <taxon>Poodae</taxon>
        <taxon>Poeae</taxon>
        <taxon>Poeae Chloroplast Group 2 (Poeae type)</taxon>
        <taxon>Loliodinae</taxon>
        <taxon>Loliinae</taxon>
        <taxon>Lolium</taxon>
    </lineage>
</organism>
<keyword evidence="4 6" id="KW-1133">Transmembrane helix</keyword>
<evidence type="ECO:0000256" key="5">
    <source>
        <dbReference type="ARBA" id="ARBA00023136"/>
    </source>
</evidence>
<dbReference type="Proteomes" id="UP001231189">
    <property type="component" value="Unassembled WGS sequence"/>
</dbReference>
<sequence length="317" mass="34915">MGGTPRSSIGHILPGAGFFAVGLWHLFSHVRLFSLRPDSYVAPVWFPVTGARYLEPALVIAGSAVELVMEMFVDHSTFLPFEADGSIPSDRLHNHEHAIICLALIVYAGAAVHLDRARAPGRRALCLLLVSVVFAQELLVFHFHSTTHAGVEGQFHWILQVVVAACLGTTLLGIGFPRSFAVSLARSACIMFHGVWLAVIGAMVWVPSMAPKGCSLVREDGRDTVRCRDKASLHRARALVNLQFGWYLSFMTIFVLAIYLYVCNKYPAEQAYARLVHKAAGDEEEQDHLELEAHKCSVHDIGGDMHVRGLLPLEIEV</sequence>
<evidence type="ECO:0000256" key="3">
    <source>
        <dbReference type="ARBA" id="ARBA00022692"/>
    </source>
</evidence>
<comment type="caution">
    <text evidence="7">The sequence shown here is derived from an EMBL/GenBank/DDBJ whole genome shotgun (WGS) entry which is preliminary data.</text>
</comment>
<evidence type="ECO:0000256" key="6">
    <source>
        <dbReference type="SAM" id="Phobius"/>
    </source>
</evidence>
<evidence type="ECO:0008006" key="9">
    <source>
        <dbReference type="Google" id="ProtNLM"/>
    </source>
</evidence>
<gene>
    <name evidence="7" type="ORF">QYE76_005450</name>
</gene>
<dbReference type="GO" id="GO:0016020">
    <property type="term" value="C:membrane"/>
    <property type="evidence" value="ECO:0007669"/>
    <property type="project" value="UniProtKB-SubCell"/>
</dbReference>
<dbReference type="AlphaFoldDB" id="A0AAD8RTV9"/>
<keyword evidence="8" id="KW-1185">Reference proteome</keyword>
<feature type="transmembrane region" description="Helical" evidence="6">
    <location>
        <begin position="157"/>
        <end position="176"/>
    </location>
</feature>
<dbReference type="InterPro" id="IPR006904">
    <property type="entry name" value="DUF716"/>
</dbReference>
<feature type="transmembrane region" description="Helical" evidence="6">
    <location>
        <begin position="97"/>
        <end position="114"/>
    </location>
</feature>
<protein>
    <recommendedName>
        <fullName evidence="9">Plant viral-response family protein</fullName>
    </recommendedName>
</protein>
<feature type="transmembrane region" description="Helical" evidence="6">
    <location>
        <begin position="244"/>
        <end position="262"/>
    </location>
</feature>
<name>A0AAD8RTV9_LOLMU</name>